<reference evidence="1" key="1">
    <citation type="submission" date="2023-11" db="EMBL/GenBank/DDBJ databases">
        <title>Gracilibacillus pellucida a moderately halophilic bacterium isolated from saline soil in Xinjiang province.</title>
        <authorList>
            <person name="Zhang Z."/>
            <person name="Tan F."/>
            <person name="Wang Y."/>
            <person name="Xia M."/>
        </authorList>
    </citation>
    <scope>NUCLEOTIDE SEQUENCE</scope>
    <source>
        <strain evidence="1">S3-1-1</strain>
    </source>
</reference>
<evidence type="ECO:0000313" key="2">
    <source>
        <dbReference type="Proteomes" id="UP001277972"/>
    </source>
</evidence>
<protein>
    <submittedName>
        <fullName evidence="1">PQQ-dependent sugar dehydrogenase</fullName>
        <ecNumber evidence="1">1.1.5.-</ecNumber>
    </submittedName>
</protein>
<sequence length="356" mass="39254">MRCKVGSMLIFVCFFVIACSTDDDTGSLNQTEEQTEADSVEVIAENLDIPWAIEKVGDTFFITERPGTIVKIENGQVNRQYVELERELADSAEAGLLGFALAPHFAETNEAYGYYTYVDDEGQFNRIVTLQLNGDTWIEEDVLVDRIPSGTYHHGGRLKIGPDNKLYATTGDASEPDLAQNMESLGGNILRLNIDGSIPEDNPFEDSYVYSYGHRNPQGLAWTDVGTLYASEHGSNANDEINQIEAGNNYGWPVIEGNEQQEGLVTPIFTSGADTTWAPSGMAYHDGKLYVAALRGTAVLAFDLETEGYEEVVSDIGRVRDVWIEQDNLYVVTNNTDGRGTPGEADDILYKVSLEK</sequence>
<name>A0ACC6M4K8_9BACI</name>
<dbReference type="Proteomes" id="UP001277972">
    <property type="component" value="Unassembled WGS sequence"/>
</dbReference>
<organism evidence="1 2">
    <name type="scientific">Gracilibacillus pellucidus</name>
    <dbReference type="NCBI Taxonomy" id="3095368"/>
    <lineage>
        <taxon>Bacteria</taxon>
        <taxon>Bacillati</taxon>
        <taxon>Bacillota</taxon>
        <taxon>Bacilli</taxon>
        <taxon>Bacillales</taxon>
        <taxon>Bacillaceae</taxon>
        <taxon>Gracilibacillus</taxon>
    </lineage>
</organism>
<keyword evidence="1" id="KW-0560">Oxidoreductase</keyword>
<dbReference type="EMBL" id="JAWZSR010000003">
    <property type="protein sequence ID" value="MDX8045833.1"/>
    <property type="molecule type" value="Genomic_DNA"/>
</dbReference>
<accession>A0ACC6M4K8</accession>
<proteinExistence type="predicted"/>
<keyword evidence="2" id="KW-1185">Reference proteome</keyword>
<evidence type="ECO:0000313" key="1">
    <source>
        <dbReference type="EMBL" id="MDX8045833.1"/>
    </source>
</evidence>
<gene>
    <name evidence="1" type="ORF">SH601_07495</name>
</gene>
<dbReference type="EC" id="1.1.5.-" evidence="1"/>
<comment type="caution">
    <text evidence="1">The sequence shown here is derived from an EMBL/GenBank/DDBJ whole genome shotgun (WGS) entry which is preliminary data.</text>
</comment>